<name>A0ABW5AS54_9FLAO</name>
<keyword evidence="2" id="KW-1185">Reference proteome</keyword>
<dbReference type="RefSeq" id="WP_378318667.1">
    <property type="nucleotide sequence ID" value="NZ_JBHUHY010000002.1"/>
</dbReference>
<dbReference type="InterPro" id="IPR011990">
    <property type="entry name" value="TPR-like_helical_dom_sf"/>
</dbReference>
<evidence type="ECO:0000313" key="1">
    <source>
        <dbReference type="EMBL" id="MFD2185694.1"/>
    </source>
</evidence>
<dbReference type="Gene3D" id="1.25.40.10">
    <property type="entry name" value="Tetratricopeptide repeat domain"/>
    <property type="match status" value="1"/>
</dbReference>
<reference evidence="2" key="1">
    <citation type="journal article" date="2019" name="Int. J. Syst. Evol. Microbiol.">
        <title>The Global Catalogue of Microorganisms (GCM) 10K type strain sequencing project: providing services to taxonomists for standard genome sequencing and annotation.</title>
        <authorList>
            <consortium name="The Broad Institute Genomics Platform"/>
            <consortium name="The Broad Institute Genome Sequencing Center for Infectious Disease"/>
            <person name="Wu L."/>
            <person name="Ma J."/>
        </authorList>
    </citation>
    <scope>NUCLEOTIDE SEQUENCE [LARGE SCALE GENOMIC DNA]</scope>
    <source>
        <strain evidence="2">DT92</strain>
    </source>
</reference>
<organism evidence="1 2">
    <name type="scientific">Aquimarina celericrescens</name>
    <dbReference type="NCBI Taxonomy" id="1964542"/>
    <lineage>
        <taxon>Bacteria</taxon>
        <taxon>Pseudomonadati</taxon>
        <taxon>Bacteroidota</taxon>
        <taxon>Flavobacteriia</taxon>
        <taxon>Flavobacteriales</taxon>
        <taxon>Flavobacteriaceae</taxon>
        <taxon>Aquimarina</taxon>
    </lineage>
</organism>
<protein>
    <submittedName>
        <fullName evidence="1">Uncharacterized protein</fullName>
    </submittedName>
</protein>
<dbReference type="SUPFAM" id="SSF48452">
    <property type="entry name" value="TPR-like"/>
    <property type="match status" value="1"/>
</dbReference>
<evidence type="ECO:0000313" key="2">
    <source>
        <dbReference type="Proteomes" id="UP001597344"/>
    </source>
</evidence>
<dbReference type="Proteomes" id="UP001597344">
    <property type="component" value="Unassembled WGS sequence"/>
</dbReference>
<gene>
    <name evidence="1" type="ORF">ACFSJT_02755</name>
</gene>
<proteinExistence type="predicted"/>
<comment type="caution">
    <text evidence="1">The sequence shown here is derived from an EMBL/GenBank/DDBJ whole genome shotgun (WGS) entry which is preliminary data.</text>
</comment>
<accession>A0ABW5AS54</accession>
<sequence>MLTILTTTNHKNQILGSISSVERLDELVHVVEYTDKPKSSSKILIIQDNYIKLPLDWYDTLPPYIIPPVSFTNNNLLALIFFKIGNHQKAFEYLSGQEELYQHLHIIIALKFGYDITKEMIAFVSLKSWHNTAIVSHYGYLDNSLGYTEVKKRYQDALTYAENDELKLFTAKHYLNLLLDVSEYKETEKMARSFKEMAMSEEAQNAMNVQLASALMAQFKVPHNQKLLDEVQALYQKSIDFYKSKNEKVQAGLLAINASEVANFKKDFLTSKEHINKAILYFREEEIPEFLAEATLKKAILLYTWSKNGNPQYYKPAINAFQDALKVFKRSIYPEKFAEIHHNLALIYSEILVSEEEKPIWNAFCASSFKEALAFYSKEQYPYEYATVSHNYATALLNFPPAKLNNNLLKASELFEEALQIRTANTYPFERTLTLLNQLELYWRIPNKNDNEEQKRHQEMFSKALEIKKLVSDKNLLKQADNHLKKLDELRTIIN</sequence>
<dbReference type="EMBL" id="JBHUHY010000002">
    <property type="protein sequence ID" value="MFD2185694.1"/>
    <property type="molecule type" value="Genomic_DNA"/>
</dbReference>